<organism evidence="11 12">
    <name type="scientific">Bdellovibrio svalbardensis</name>
    <dbReference type="NCBI Taxonomy" id="2972972"/>
    <lineage>
        <taxon>Bacteria</taxon>
        <taxon>Pseudomonadati</taxon>
        <taxon>Bdellovibrionota</taxon>
        <taxon>Bdellovibrionia</taxon>
        <taxon>Bdellovibrionales</taxon>
        <taxon>Pseudobdellovibrionaceae</taxon>
        <taxon>Bdellovibrio</taxon>
    </lineage>
</organism>
<dbReference type="EMBL" id="JANRMI010000007">
    <property type="protein sequence ID" value="MDG0818199.1"/>
    <property type="molecule type" value="Genomic_DNA"/>
</dbReference>
<evidence type="ECO:0000256" key="10">
    <source>
        <dbReference type="ARBA" id="ARBA00048807"/>
    </source>
</evidence>
<evidence type="ECO:0000256" key="6">
    <source>
        <dbReference type="ARBA" id="ARBA00022723"/>
    </source>
</evidence>
<dbReference type="EC" id="4.1.2.50" evidence="4"/>
<comment type="pathway">
    <text evidence="2">Purine metabolism; 7-cyano-7-deazaguanine biosynthesis.</text>
</comment>
<proteinExistence type="inferred from homology"/>
<evidence type="ECO:0000256" key="1">
    <source>
        <dbReference type="ARBA" id="ARBA00001947"/>
    </source>
</evidence>
<keyword evidence="6" id="KW-0479">Metal-binding</keyword>
<dbReference type="Gene3D" id="3.30.479.10">
    <property type="entry name" value="6-pyruvoyl tetrahydropterin synthase/QueD"/>
    <property type="match status" value="1"/>
</dbReference>
<comment type="catalytic activity">
    <reaction evidence="10">
        <text>7,8-dihydroneopterin 3'-triphosphate + H2O = 6-carboxy-5,6,7,8-tetrahydropterin + triphosphate + acetaldehyde + 2 H(+)</text>
        <dbReference type="Rhea" id="RHEA:27966"/>
        <dbReference type="ChEBI" id="CHEBI:15343"/>
        <dbReference type="ChEBI" id="CHEBI:15377"/>
        <dbReference type="ChEBI" id="CHEBI:15378"/>
        <dbReference type="ChEBI" id="CHEBI:18036"/>
        <dbReference type="ChEBI" id="CHEBI:58462"/>
        <dbReference type="ChEBI" id="CHEBI:61032"/>
        <dbReference type="EC" id="4.1.2.50"/>
    </reaction>
</comment>
<evidence type="ECO:0000313" key="11">
    <source>
        <dbReference type="EMBL" id="MDG0818199.1"/>
    </source>
</evidence>
<evidence type="ECO:0000256" key="8">
    <source>
        <dbReference type="ARBA" id="ARBA00023239"/>
    </source>
</evidence>
<evidence type="ECO:0000313" key="12">
    <source>
        <dbReference type="Proteomes" id="UP001152321"/>
    </source>
</evidence>
<dbReference type="InterPro" id="IPR038418">
    <property type="entry name" value="6-PTP_synth/QueD_sf"/>
</dbReference>
<dbReference type="Pfam" id="PF01242">
    <property type="entry name" value="PTPS"/>
    <property type="match status" value="1"/>
</dbReference>
<name>A0ABT6DNJ1_9BACT</name>
<accession>A0ABT6DNJ1</accession>
<dbReference type="SUPFAM" id="SSF55620">
    <property type="entry name" value="Tetrahydrobiopterin biosynthesis enzymes-like"/>
    <property type="match status" value="1"/>
</dbReference>
<keyword evidence="12" id="KW-1185">Reference proteome</keyword>
<protein>
    <recommendedName>
        <fullName evidence="5">6-carboxy-5,6,7,8-tetrahydropterin synthase</fullName>
        <ecNumber evidence="4">4.1.2.50</ecNumber>
    </recommendedName>
    <alternativeName>
        <fullName evidence="9">Queuosine biosynthesis protein QueD</fullName>
    </alternativeName>
</protein>
<sequence length="165" mass="19027">MSTTTLHLAKQNFKFSAAHFLIFDETHAERLHGHNYQVKVDILAPTEEDLHSEGYFIDFNVFKKFIKAKLDSWDEIVLLPKDHPDMKFKSNEKSLEVTFRDRFYVFPKNEVILLPVTNTSVENLSRLLAEEFFAEFAQYGVRKVKVLVEETRGQGASSVVAKSKA</sequence>
<gene>
    <name evidence="11" type="ORF">NWE73_17585</name>
</gene>
<dbReference type="Proteomes" id="UP001152321">
    <property type="component" value="Unassembled WGS sequence"/>
</dbReference>
<dbReference type="PANTHER" id="PTHR12589:SF7">
    <property type="entry name" value="6-PYRUVOYL TETRAHYDROBIOPTERIN SYNTHASE"/>
    <property type="match status" value="1"/>
</dbReference>
<comment type="similarity">
    <text evidence="3">Belongs to the PTPS family. QueD subfamily.</text>
</comment>
<evidence type="ECO:0000256" key="7">
    <source>
        <dbReference type="ARBA" id="ARBA00022833"/>
    </source>
</evidence>
<keyword evidence="8" id="KW-0456">Lyase</keyword>
<evidence type="ECO:0000256" key="3">
    <source>
        <dbReference type="ARBA" id="ARBA00008900"/>
    </source>
</evidence>
<evidence type="ECO:0000256" key="2">
    <source>
        <dbReference type="ARBA" id="ARBA00005061"/>
    </source>
</evidence>
<evidence type="ECO:0000256" key="9">
    <source>
        <dbReference type="ARBA" id="ARBA00031449"/>
    </source>
</evidence>
<dbReference type="RefSeq" id="WP_277579675.1">
    <property type="nucleotide sequence ID" value="NZ_JANRMI010000007.1"/>
</dbReference>
<reference evidence="11" key="1">
    <citation type="submission" date="2022-08" db="EMBL/GenBank/DDBJ databases">
        <title>Novel Bdellovibrio Species Isolated from Svalbard: Designation Bdellovibrio svalbardensis.</title>
        <authorList>
            <person name="Mitchell R.J."/>
            <person name="Choi S.Y."/>
        </authorList>
    </citation>
    <scope>NUCLEOTIDE SEQUENCE</scope>
    <source>
        <strain evidence="11">PAP01</strain>
    </source>
</reference>
<keyword evidence="7" id="KW-0862">Zinc</keyword>
<comment type="cofactor">
    <cofactor evidence="1">
        <name>Zn(2+)</name>
        <dbReference type="ChEBI" id="CHEBI:29105"/>
    </cofactor>
</comment>
<dbReference type="PANTHER" id="PTHR12589">
    <property type="entry name" value="PYRUVOYL TETRAHYDROBIOPTERIN SYNTHASE"/>
    <property type="match status" value="1"/>
</dbReference>
<dbReference type="InterPro" id="IPR007115">
    <property type="entry name" value="6-PTP_synth/QueD"/>
</dbReference>
<comment type="caution">
    <text evidence="11">The sequence shown here is derived from an EMBL/GenBank/DDBJ whole genome shotgun (WGS) entry which is preliminary data.</text>
</comment>
<evidence type="ECO:0000256" key="5">
    <source>
        <dbReference type="ARBA" id="ARBA00018141"/>
    </source>
</evidence>
<evidence type="ECO:0000256" key="4">
    <source>
        <dbReference type="ARBA" id="ARBA00012982"/>
    </source>
</evidence>